<evidence type="ECO:0000256" key="1">
    <source>
        <dbReference type="ARBA" id="ARBA00008754"/>
    </source>
</evidence>
<dbReference type="PATRIC" id="fig|52689.4.peg.636"/>
<dbReference type="InterPro" id="IPR003500">
    <property type="entry name" value="RpiB_LacA_LacB"/>
</dbReference>
<evidence type="ECO:0000313" key="4">
    <source>
        <dbReference type="Proteomes" id="UP000036873"/>
    </source>
</evidence>
<gene>
    <name evidence="3" type="ORF">AKG39_07580</name>
</gene>
<dbReference type="SUPFAM" id="SSF89623">
    <property type="entry name" value="Ribose/Galactose isomerase RpiB/AlsB"/>
    <property type="match status" value="1"/>
</dbReference>
<dbReference type="GO" id="GO:0016861">
    <property type="term" value="F:intramolecular oxidoreductase activity, interconverting aldoses and ketoses"/>
    <property type="evidence" value="ECO:0007669"/>
    <property type="project" value="UniProtKB-ARBA"/>
</dbReference>
<comment type="caution">
    <text evidence="3">The sequence shown here is derived from an EMBL/GenBank/DDBJ whole genome shotgun (WGS) entry which is preliminary data.</text>
</comment>
<dbReference type="NCBIfam" id="NF004051">
    <property type="entry name" value="PRK05571.1"/>
    <property type="match status" value="1"/>
</dbReference>
<dbReference type="EMBL" id="LGYO01000017">
    <property type="protein sequence ID" value="KNZ42234.1"/>
    <property type="molecule type" value="Genomic_DNA"/>
</dbReference>
<dbReference type="AlphaFoldDB" id="A0A0L6U150"/>
<dbReference type="PIRSF" id="PIRSF005384">
    <property type="entry name" value="RpiB_LacA_B"/>
    <property type="match status" value="1"/>
</dbReference>
<dbReference type="PANTHER" id="PTHR43732">
    <property type="entry name" value="RIBOSE 5-PHOSPHATE ISOMERASE-RELATED"/>
    <property type="match status" value="1"/>
</dbReference>
<dbReference type="InterPro" id="IPR051812">
    <property type="entry name" value="SPI_LacAB/RpiB"/>
</dbReference>
<keyword evidence="4" id="KW-1185">Reference proteome</keyword>
<dbReference type="InterPro" id="IPR036569">
    <property type="entry name" value="RpiB_LacA_LacB_sf"/>
</dbReference>
<dbReference type="PANTHER" id="PTHR43732:SF1">
    <property type="entry name" value="RIBOSE 5-PHOSPHATE ISOMERASE"/>
    <property type="match status" value="1"/>
</dbReference>
<proteinExistence type="inferred from homology"/>
<dbReference type="Pfam" id="PF02502">
    <property type="entry name" value="LacAB_rpiB"/>
    <property type="match status" value="1"/>
</dbReference>
<evidence type="ECO:0000313" key="3">
    <source>
        <dbReference type="EMBL" id="KNZ42234.1"/>
    </source>
</evidence>
<sequence length="161" mass="18006">MFFFNKIIRRILMKIAIDCDDAAIDFKNQIFDYLKEAGYDITDLKYSATHDCDYPDIAFNLAETIKDKKYDRGFIFCGTGLGVAMMANKVPGVFAGTCHDVFSAERLAKSNDANVLTMGARVIGTELAKMIAVAWLKSDFQGGGSTAKVERMRTLEKKYLK</sequence>
<comment type="similarity">
    <text evidence="1">Belongs to the LacAB/RpiB family.</text>
</comment>
<reference evidence="4" key="1">
    <citation type="submission" date="2015-07" db="EMBL/GenBank/DDBJ databases">
        <title>Draft genome sequence of Acetobacterium bakii DSM 8293, a potential psychrophilic chemical producer through syngas fermentation.</title>
        <authorList>
            <person name="Song Y."/>
            <person name="Hwang S."/>
            <person name="Cho B.-K."/>
        </authorList>
    </citation>
    <scope>NUCLEOTIDE SEQUENCE [LARGE SCALE GENOMIC DNA]</scope>
    <source>
        <strain evidence="4">DSM 8239</strain>
    </source>
</reference>
<dbReference type="Proteomes" id="UP000036873">
    <property type="component" value="Unassembled WGS sequence"/>
</dbReference>
<evidence type="ECO:0000256" key="2">
    <source>
        <dbReference type="ARBA" id="ARBA00023235"/>
    </source>
</evidence>
<protein>
    <submittedName>
        <fullName evidence="3">Ribose 5-phosphate isomerase</fullName>
    </submittedName>
</protein>
<dbReference type="Gene3D" id="3.40.1400.10">
    <property type="entry name" value="Sugar-phosphate isomerase, RpiB/LacA/LacB"/>
    <property type="match status" value="1"/>
</dbReference>
<name>A0A0L6U150_9FIRM</name>
<dbReference type="STRING" id="52689.AKG39_07580"/>
<accession>A0A0L6U150</accession>
<dbReference type="GO" id="GO:0005975">
    <property type="term" value="P:carbohydrate metabolic process"/>
    <property type="evidence" value="ECO:0007669"/>
    <property type="project" value="InterPro"/>
</dbReference>
<keyword evidence="2 3" id="KW-0413">Isomerase</keyword>
<organism evidence="3 4">
    <name type="scientific">Acetobacterium bakii</name>
    <dbReference type="NCBI Taxonomy" id="52689"/>
    <lineage>
        <taxon>Bacteria</taxon>
        <taxon>Bacillati</taxon>
        <taxon>Bacillota</taxon>
        <taxon>Clostridia</taxon>
        <taxon>Eubacteriales</taxon>
        <taxon>Eubacteriaceae</taxon>
        <taxon>Acetobacterium</taxon>
    </lineage>
</organism>
<dbReference type="NCBIfam" id="TIGR00689">
    <property type="entry name" value="rpiB_lacA_lacB"/>
    <property type="match status" value="1"/>
</dbReference>